<evidence type="ECO:0000313" key="1">
    <source>
        <dbReference type="EMBL" id="KAJ4427302.1"/>
    </source>
</evidence>
<dbReference type="Proteomes" id="UP001148838">
    <property type="component" value="Unassembled WGS sequence"/>
</dbReference>
<evidence type="ECO:0000313" key="2">
    <source>
        <dbReference type="Proteomes" id="UP001148838"/>
    </source>
</evidence>
<sequence length="177" mass="19562">MNYLVVQQNPVAKASYNGWDHHANHMIPPFWLDDCPSLLWHVGVRPAAGCSVQMVGLGSSRAVAPWIYFRINLSRYGFDVIDYVSDLKLKGSSTESYPSFAHIGLKKPQPGNLPRLGIEPGHLVSVPDVLTVTLQLGVRMGCYMYNERYSAFVARLDHSAVPLDRVKIGAPAARVSL</sequence>
<organism evidence="1 2">
    <name type="scientific">Periplaneta americana</name>
    <name type="common">American cockroach</name>
    <name type="synonym">Blatta americana</name>
    <dbReference type="NCBI Taxonomy" id="6978"/>
    <lineage>
        <taxon>Eukaryota</taxon>
        <taxon>Metazoa</taxon>
        <taxon>Ecdysozoa</taxon>
        <taxon>Arthropoda</taxon>
        <taxon>Hexapoda</taxon>
        <taxon>Insecta</taxon>
        <taxon>Pterygota</taxon>
        <taxon>Neoptera</taxon>
        <taxon>Polyneoptera</taxon>
        <taxon>Dictyoptera</taxon>
        <taxon>Blattodea</taxon>
        <taxon>Blattoidea</taxon>
        <taxon>Blattidae</taxon>
        <taxon>Blattinae</taxon>
        <taxon>Periplaneta</taxon>
    </lineage>
</organism>
<comment type="caution">
    <text evidence="1">The sequence shown here is derived from an EMBL/GenBank/DDBJ whole genome shotgun (WGS) entry which is preliminary data.</text>
</comment>
<keyword evidence="2" id="KW-1185">Reference proteome</keyword>
<proteinExistence type="predicted"/>
<dbReference type="EMBL" id="JAJSOF020000038">
    <property type="protein sequence ID" value="KAJ4427302.1"/>
    <property type="molecule type" value="Genomic_DNA"/>
</dbReference>
<name>A0ABQ8RZY4_PERAM</name>
<reference evidence="1 2" key="1">
    <citation type="journal article" date="2022" name="Allergy">
        <title>Genome assembly and annotation of Periplaneta americana reveal a comprehensive cockroach allergen profile.</title>
        <authorList>
            <person name="Wang L."/>
            <person name="Xiong Q."/>
            <person name="Saelim N."/>
            <person name="Wang L."/>
            <person name="Nong W."/>
            <person name="Wan A.T."/>
            <person name="Shi M."/>
            <person name="Liu X."/>
            <person name="Cao Q."/>
            <person name="Hui J.H.L."/>
            <person name="Sookrung N."/>
            <person name="Leung T.F."/>
            <person name="Tungtrongchitr A."/>
            <person name="Tsui S.K.W."/>
        </authorList>
    </citation>
    <scope>NUCLEOTIDE SEQUENCE [LARGE SCALE GENOMIC DNA]</scope>
    <source>
        <strain evidence="1">PWHHKU_190912</strain>
    </source>
</reference>
<accession>A0ABQ8RZY4</accession>
<protein>
    <submittedName>
        <fullName evidence="1">Uncharacterized protein</fullName>
    </submittedName>
</protein>
<gene>
    <name evidence="1" type="ORF">ANN_24922</name>
</gene>